<evidence type="ECO:0000259" key="2">
    <source>
        <dbReference type="PROSITE" id="PS50853"/>
    </source>
</evidence>
<sequence length="512" mass="56642">MKTKYIYKGFIALLIFMVASCSYDEEVVESLSISREFAPVSLSTIVRNQTYVEMSWTVNENIDNYTVEFSADDPDFTTIYKTVEVTAEELPITVRLEGETVYSVRVKAKSARELDDSSWALGEFTTLSEQIMLPYELGDANDDNVTLRWEAGLNVTHFILQPGDVRHDITAQEKIDGVANITGLTSETDYQATLYNNAKQRGYTEITTGVAVGNNTLVSTTDDLIQIINNAQDGEIILINQGDFTAQTGTVTLDKSITIRGLKTDFKPQLSINFEIEAGATDVNLIDLDLNGLTTIQDVVRYTGVGNYNSLLIKGCMVHDFDRSFIAGNTTDAIVQSVTVEDCVVTNIVTNGGDFIDFRNSDVFNVTVRTSTFNNCAPGRDFFRIDDAGTSTQNGLVCNVLLENSTLYGCCDSSSKRVLYVRFQTNDIIVQNTLITDTSSEGYSDQSRTDDTVTFSNNNYFNADGFFDPSQTVFDGSGTQLDPEYADPLNGDFTIGNQTIKDNLIGDPRWIK</sequence>
<dbReference type="SUPFAM" id="SSF49265">
    <property type="entry name" value="Fibronectin type III"/>
    <property type="match status" value="1"/>
</dbReference>
<dbReference type="Pfam" id="PF17161">
    <property type="entry name" value="DUF5123"/>
    <property type="match status" value="1"/>
</dbReference>
<keyword evidence="1" id="KW-0732">Signal</keyword>
<reference evidence="3" key="1">
    <citation type="submission" date="2023-07" db="EMBL/GenBank/DDBJ databases">
        <title>Wenyingzhuangia sp. chi5 genome sequencing and assembly.</title>
        <authorList>
            <person name="Park S."/>
        </authorList>
    </citation>
    <scope>NUCLEOTIDE SEQUENCE</scope>
    <source>
        <strain evidence="3">Chi5</strain>
    </source>
</reference>
<feature type="chain" id="PRO_5046514135" evidence="1">
    <location>
        <begin position="25"/>
        <end position="512"/>
    </location>
</feature>
<dbReference type="Pfam" id="PF16318">
    <property type="entry name" value="DUF4957"/>
    <property type="match status" value="1"/>
</dbReference>
<keyword evidence="4" id="KW-1185">Reference proteome</keyword>
<dbReference type="InterPro" id="IPR013783">
    <property type="entry name" value="Ig-like_fold"/>
</dbReference>
<dbReference type="CDD" id="cd00063">
    <property type="entry name" value="FN3"/>
    <property type="match status" value="1"/>
</dbReference>
<dbReference type="InterPro" id="IPR011050">
    <property type="entry name" value="Pectin_lyase_fold/virulence"/>
</dbReference>
<dbReference type="RefSeq" id="WP_302884352.1">
    <property type="nucleotide sequence ID" value="NZ_JAUMIT010000004.1"/>
</dbReference>
<dbReference type="InterPro" id="IPR033427">
    <property type="entry name" value="DUF5123"/>
</dbReference>
<feature type="signal peptide" evidence="1">
    <location>
        <begin position="1"/>
        <end position="24"/>
    </location>
</feature>
<organism evidence="3 4">
    <name type="scientific">Wenyingzhuangia gilva</name>
    <dbReference type="NCBI Taxonomy" id="3057677"/>
    <lineage>
        <taxon>Bacteria</taxon>
        <taxon>Pseudomonadati</taxon>
        <taxon>Bacteroidota</taxon>
        <taxon>Flavobacteriia</taxon>
        <taxon>Flavobacteriales</taxon>
        <taxon>Flavobacteriaceae</taxon>
        <taxon>Wenyingzhuangia</taxon>
    </lineage>
</organism>
<feature type="domain" description="Fibronectin type-III" evidence="2">
    <location>
        <begin position="38"/>
        <end position="129"/>
    </location>
</feature>
<gene>
    <name evidence="3" type="ORF">QVZ41_09580</name>
</gene>
<dbReference type="PROSITE" id="PS50853">
    <property type="entry name" value="FN3"/>
    <property type="match status" value="1"/>
</dbReference>
<dbReference type="SUPFAM" id="SSF51126">
    <property type="entry name" value="Pectin lyase-like"/>
    <property type="match status" value="1"/>
</dbReference>
<name>A0ABT8VT02_9FLAO</name>
<dbReference type="InterPro" id="IPR032530">
    <property type="entry name" value="DUF4957"/>
</dbReference>
<dbReference type="InterPro" id="IPR003961">
    <property type="entry name" value="FN3_dom"/>
</dbReference>
<comment type="caution">
    <text evidence="3">The sequence shown here is derived from an EMBL/GenBank/DDBJ whole genome shotgun (WGS) entry which is preliminary data.</text>
</comment>
<protein>
    <submittedName>
        <fullName evidence="3">DUF5123 domain-containing protein</fullName>
    </submittedName>
</protein>
<accession>A0ABT8VT02</accession>
<dbReference type="PROSITE" id="PS51257">
    <property type="entry name" value="PROKAR_LIPOPROTEIN"/>
    <property type="match status" value="1"/>
</dbReference>
<evidence type="ECO:0000313" key="4">
    <source>
        <dbReference type="Proteomes" id="UP001168642"/>
    </source>
</evidence>
<dbReference type="Proteomes" id="UP001168642">
    <property type="component" value="Unassembled WGS sequence"/>
</dbReference>
<evidence type="ECO:0000256" key="1">
    <source>
        <dbReference type="SAM" id="SignalP"/>
    </source>
</evidence>
<dbReference type="Gene3D" id="2.60.40.10">
    <property type="entry name" value="Immunoglobulins"/>
    <property type="match status" value="1"/>
</dbReference>
<dbReference type="InterPro" id="IPR036116">
    <property type="entry name" value="FN3_sf"/>
</dbReference>
<dbReference type="EMBL" id="JAUMIT010000004">
    <property type="protein sequence ID" value="MDO3695093.1"/>
    <property type="molecule type" value="Genomic_DNA"/>
</dbReference>
<proteinExistence type="predicted"/>
<evidence type="ECO:0000313" key="3">
    <source>
        <dbReference type="EMBL" id="MDO3695093.1"/>
    </source>
</evidence>